<accession>A0ABQ2E1B8</accession>
<organism evidence="1 2">
    <name type="scientific">Streptomyces camponoticapitis</name>
    <dbReference type="NCBI Taxonomy" id="1616125"/>
    <lineage>
        <taxon>Bacteria</taxon>
        <taxon>Bacillati</taxon>
        <taxon>Actinomycetota</taxon>
        <taxon>Actinomycetes</taxon>
        <taxon>Kitasatosporales</taxon>
        <taxon>Streptomycetaceae</taxon>
        <taxon>Streptomyces</taxon>
    </lineage>
</organism>
<protein>
    <submittedName>
        <fullName evidence="1">Uncharacterized protein</fullName>
    </submittedName>
</protein>
<proteinExistence type="predicted"/>
<dbReference type="Proteomes" id="UP000660265">
    <property type="component" value="Unassembled WGS sequence"/>
</dbReference>
<reference evidence="2" key="1">
    <citation type="journal article" date="2019" name="Int. J. Syst. Evol. Microbiol.">
        <title>The Global Catalogue of Microorganisms (GCM) 10K type strain sequencing project: providing services to taxonomists for standard genome sequencing and annotation.</title>
        <authorList>
            <consortium name="The Broad Institute Genomics Platform"/>
            <consortium name="The Broad Institute Genome Sequencing Center for Infectious Disease"/>
            <person name="Wu L."/>
            <person name="Ma J."/>
        </authorList>
    </citation>
    <scope>NUCLEOTIDE SEQUENCE [LARGE SCALE GENOMIC DNA]</scope>
    <source>
        <strain evidence="2">CGMCC 4.7275</strain>
    </source>
</reference>
<sequence>MSLYLLSDLLDAHDATETAVLRFRTRLEVALGTGDELDVRRVRAEAAVYELRNPGVRVLDELDAIAAA</sequence>
<evidence type="ECO:0000313" key="2">
    <source>
        <dbReference type="Proteomes" id="UP000660265"/>
    </source>
</evidence>
<gene>
    <name evidence="1" type="ORF">GCM10011583_18240</name>
</gene>
<keyword evidence="2" id="KW-1185">Reference proteome</keyword>
<comment type="caution">
    <text evidence="1">The sequence shown here is derived from an EMBL/GenBank/DDBJ whole genome shotgun (WGS) entry which is preliminary data.</text>
</comment>
<evidence type="ECO:0000313" key="1">
    <source>
        <dbReference type="EMBL" id="GGJ86973.1"/>
    </source>
</evidence>
<dbReference type="EMBL" id="BMMV01000005">
    <property type="protein sequence ID" value="GGJ86973.1"/>
    <property type="molecule type" value="Genomic_DNA"/>
</dbReference>
<name>A0ABQ2E1B8_9ACTN</name>
<dbReference type="RefSeq" id="WP_189106852.1">
    <property type="nucleotide sequence ID" value="NZ_BMMV01000005.1"/>
</dbReference>